<protein>
    <submittedName>
        <fullName evidence="1">Uncharacterized protein</fullName>
    </submittedName>
</protein>
<dbReference type="Proteomes" id="UP000010556">
    <property type="component" value="Unassembled WGS sequence"/>
</dbReference>
<sequence length="139" mass="14564">MEELLTCFPSTRPSPALAWLPRGELGLELEGTPARSEARLCLEPSPLRLRSAVLPFPGGQGPLVAGPGAFLAGVEEAVHVREEAAFGFWGEGEATESWALGEGSFLGGVGALEDSALLREREGFTETLAGTGEEGEVLD</sequence>
<accession>L5LKA4</accession>
<reference evidence="2" key="1">
    <citation type="journal article" date="2013" name="Science">
        <title>Comparative analysis of bat genomes provides insight into the evolution of flight and immunity.</title>
        <authorList>
            <person name="Zhang G."/>
            <person name="Cowled C."/>
            <person name="Shi Z."/>
            <person name="Huang Z."/>
            <person name="Bishop-Lilly K.A."/>
            <person name="Fang X."/>
            <person name="Wynne J.W."/>
            <person name="Xiong Z."/>
            <person name="Baker M.L."/>
            <person name="Zhao W."/>
            <person name="Tachedjian M."/>
            <person name="Zhu Y."/>
            <person name="Zhou P."/>
            <person name="Jiang X."/>
            <person name="Ng J."/>
            <person name="Yang L."/>
            <person name="Wu L."/>
            <person name="Xiao J."/>
            <person name="Feng Y."/>
            <person name="Chen Y."/>
            <person name="Sun X."/>
            <person name="Zhang Y."/>
            <person name="Marsh G.A."/>
            <person name="Crameri G."/>
            <person name="Broder C.C."/>
            <person name="Frey K.G."/>
            <person name="Wang L.F."/>
            <person name="Wang J."/>
        </authorList>
    </citation>
    <scope>NUCLEOTIDE SEQUENCE [LARGE SCALE GENOMIC DNA]</scope>
</reference>
<dbReference type="EMBL" id="KB110673">
    <property type="protein sequence ID" value="ELK26814.1"/>
    <property type="molecule type" value="Genomic_DNA"/>
</dbReference>
<name>L5LKA4_MYODS</name>
<organism evidence="1 2">
    <name type="scientific">Myotis davidii</name>
    <name type="common">David's myotis</name>
    <dbReference type="NCBI Taxonomy" id="225400"/>
    <lineage>
        <taxon>Eukaryota</taxon>
        <taxon>Metazoa</taxon>
        <taxon>Chordata</taxon>
        <taxon>Craniata</taxon>
        <taxon>Vertebrata</taxon>
        <taxon>Euteleostomi</taxon>
        <taxon>Mammalia</taxon>
        <taxon>Eutheria</taxon>
        <taxon>Laurasiatheria</taxon>
        <taxon>Chiroptera</taxon>
        <taxon>Yangochiroptera</taxon>
        <taxon>Vespertilionidae</taxon>
        <taxon>Myotis</taxon>
    </lineage>
</organism>
<gene>
    <name evidence="1" type="ORF">MDA_GLEAN10001053</name>
</gene>
<keyword evidence="2" id="KW-1185">Reference proteome</keyword>
<dbReference type="AlphaFoldDB" id="L5LKA4"/>
<proteinExistence type="predicted"/>
<evidence type="ECO:0000313" key="2">
    <source>
        <dbReference type="Proteomes" id="UP000010556"/>
    </source>
</evidence>
<evidence type="ECO:0000313" key="1">
    <source>
        <dbReference type="EMBL" id="ELK26814.1"/>
    </source>
</evidence>